<dbReference type="EMBL" id="BNJG01000001">
    <property type="protein sequence ID" value="GHO52390.1"/>
    <property type="molecule type" value="Genomic_DNA"/>
</dbReference>
<evidence type="ECO:0000313" key="5">
    <source>
        <dbReference type="Proteomes" id="UP000654345"/>
    </source>
</evidence>
<dbReference type="Pfam" id="PF00072">
    <property type="entry name" value="Response_reg"/>
    <property type="match status" value="1"/>
</dbReference>
<name>A0ABQ3UIZ5_9CHLR</name>
<dbReference type="InterPro" id="IPR001789">
    <property type="entry name" value="Sig_transdc_resp-reg_receiver"/>
</dbReference>
<comment type="caution">
    <text evidence="4">The sequence shown here is derived from an EMBL/GenBank/DDBJ whole genome shotgun (WGS) entry which is preliminary data.</text>
</comment>
<keyword evidence="5" id="KW-1185">Reference proteome</keyword>
<dbReference type="InterPro" id="IPR011006">
    <property type="entry name" value="CheY-like_superfamily"/>
</dbReference>
<feature type="modified residue" description="4-aspartylphosphate" evidence="2">
    <location>
        <position position="56"/>
    </location>
</feature>
<dbReference type="PANTHER" id="PTHR44591:SF3">
    <property type="entry name" value="RESPONSE REGULATORY DOMAIN-CONTAINING PROTEIN"/>
    <property type="match status" value="1"/>
</dbReference>
<gene>
    <name evidence="4" type="ORF">KSB_08650</name>
</gene>
<dbReference type="PROSITE" id="PS50110">
    <property type="entry name" value="RESPONSE_REGULATORY"/>
    <property type="match status" value="1"/>
</dbReference>
<sequence>MRVGLLEDDIAIQEMVMLVLQDEGYLVAAYADAEACLDALTNIESGFEPVDLLIVDWRLNGTMSGFEVIKQMRGFPHLASLPIILTTAATFTDIEALRDLQVSLLEKPFSVDEIISLIKSVTGPLASS</sequence>
<reference evidence="4 5" key="1">
    <citation type="journal article" date="2021" name="Int. J. Syst. Evol. Microbiol.">
        <title>Reticulibacter mediterranei gen. nov., sp. nov., within the new family Reticulibacteraceae fam. nov., and Ktedonospora formicarum gen. nov., sp. nov., Ktedonobacter robiniae sp. nov., Dictyobacter formicarum sp. nov. and Dictyobacter arantiisoli sp. nov., belonging to the class Ktedonobacteria.</title>
        <authorList>
            <person name="Yabe S."/>
            <person name="Zheng Y."/>
            <person name="Wang C.M."/>
            <person name="Sakai Y."/>
            <person name="Abe K."/>
            <person name="Yokota A."/>
            <person name="Donadio S."/>
            <person name="Cavaletti L."/>
            <person name="Monciardini P."/>
        </authorList>
    </citation>
    <scope>NUCLEOTIDE SEQUENCE [LARGE SCALE GENOMIC DNA]</scope>
    <source>
        <strain evidence="4 5">SOSP1-30</strain>
    </source>
</reference>
<dbReference type="SUPFAM" id="SSF52172">
    <property type="entry name" value="CheY-like"/>
    <property type="match status" value="1"/>
</dbReference>
<accession>A0ABQ3UIZ5</accession>
<dbReference type="RefSeq" id="WP_201369302.1">
    <property type="nucleotide sequence ID" value="NZ_BNJG01000001.1"/>
</dbReference>
<dbReference type="Gene3D" id="3.40.50.2300">
    <property type="match status" value="1"/>
</dbReference>
<dbReference type="InterPro" id="IPR050595">
    <property type="entry name" value="Bact_response_regulator"/>
</dbReference>
<keyword evidence="1 2" id="KW-0597">Phosphoprotein</keyword>
<dbReference type="Proteomes" id="UP000654345">
    <property type="component" value="Unassembled WGS sequence"/>
</dbReference>
<feature type="domain" description="Response regulatory" evidence="3">
    <location>
        <begin position="2"/>
        <end position="122"/>
    </location>
</feature>
<dbReference type="SMART" id="SM00448">
    <property type="entry name" value="REC"/>
    <property type="match status" value="1"/>
</dbReference>
<protein>
    <recommendedName>
        <fullName evidence="3">Response regulatory domain-containing protein</fullName>
    </recommendedName>
</protein>
<evidence type="ECO:0000259" key="3">
    <source>
        <dbReference type="PROSITE" id="PS50110"/>
    </source>
</evidence>
<evidence type="ECO:0000313" key="4">
    <source>
        <dbReference type="EMBL" id="GHO52390.1"/>
    </source>
</evidence>
<evidence type="ECO:0000256" key="2">
    <source>
        <dbReference type="PROSITE-ProRule" id="PRU00169"/>
    </source>
</evidence>
<proteinExistence type="predicted"/>
<organism evidence="4 5">
    <name type="scientific">Ktedonobacter robiniae</name>
    <dbReference type="NCBI Taxonomy" id="2778365"/>
    <lineage>
        <taxon>Bacteria</taxon>
        <taxon>Bacillati</taxon>
        <taxon>Chloroflexota</taxon>
        <taxon>Ktedonobacteria</taxon>
        <taxon>Ktedonobacterales</taxon>
        <taxon>Ktedonobacteraceae</taxon>
        <taxon>Ktedonobacter</taxon>
    </lineage>
</organism>
<evidence type="ECO:0000256" key="1">
    <source>
        <dbReference type="ARBA" id="ARBA00022553"/>
    </source>
</evidence>
<dbReference type="PANTHER" id="PTHR44591">
    <property type="entry name" value="STRESS RESPONSE REGULATOR PROTEIN 1"/>
    <property type="match status" value="1"/>
</dbReference>